<evidence type="ECO:0000313" key="3">
    <source>
        <dbReference type="EMBL" id="OBA25611.1"/>
    </source>
</evidence>
<organism evidence="3 4">
    <name type="scientific">Hanseniaspora valbyensis NRRL Y-1626</name>
    <dbReference type="NCBI Taxonomy" id="766949"/>
    <lineage>
        <taxon>Eukaryota</taxon>
        <taxon>Fungi</taxon>
        <taxon>Dikarya</taxon>
        <taxon>Ascomycota</taxon>
        <taxon>Saccharomycotina</taxon>
        <taxon>Saccharomycetes</taxon>
        <taxon>Saccharomycodales</taxon>
        <taxon>Saccharomycodaceae</taxon>
        <taxon>Hanseniaspora</taxon>
    </lineage>
</organism>
<sequence>MRRQTSVYRAGSISARPSSKKLRKQKKQLEKEIKKNTFSRGSNSATSSSADSSNIQDSFTEQSPSLIVDDISHKEEEEHMIVEEKETDINNVQLDDVEMENEQDGNEHHLCNCDDHEEKEKLDKAYDVEEEIITPKPQLTNDRENQECQEKDILEDELVHQEPSLVEDVEPINEPIQVEEEVEDIVIENEESNNDIETKEEINEDVVTKEETDNIVATNEEINNIVETKEENDETKEENIVQNDDTEFDIVEVTEESKDIEMDVEPENIENEDAVAPSNGQLNENEQNNNNDTSNNILENKSLFTIKPEFFQNSNERKNNDANEEDDYEMVDLIDGKENDKTNNNSNINQVNDEPIVLLDHERYVLKKINDDSKSQFDSNILYSKLDPTSDICVNLLENGNICFFNISDKHRLFLEKNLLTLLNISIADLPFIKIFFSPNAKSLASLKKIDEITTNPGIIILNSRNGTIWHFENLNSSFQMGVFNKLQNDSIIKNDLKVNESDFVYLSKISCLLMKNYKRQLILFNLSTNEVSKLRYSPENTKGSLFGRIFKGVKSTRKDVIDFEIENSITEQTISVLFDSDFAFYNIRKFETIKGCSYDFAEIIFNESFELPTFITQSVLGEVGAIILIKYSKIFEDGNAKYYSFLLSTGFDNLLLVTAKISNIFEIISFYNVNYFQRETFDNTELIELQTAFIKTEKHYTSFIRFENNINLVQIPLFVTANDSNIIFRDIICFQTGSEVKNSMLYEFEENHIKSYCLSFQTTNSTMGSFYQLHIKDIGEKIIQNTDSLIFFLKFHLRNYLMTNTQDTGLSNIIQNSWFNKDSTVIIEALKSIVSDTCSSQTLNTIEQESMLENLLISIHSNLSHWQNDINIEELRSILLTTLDYLSLLKCFNSVNLFSDVTNDFIDLGINDSTNKFKNIEMILSNTLDKINKNIYEAKDTVKPDINNYISRALKFLEVSIYQPIIENVESHYRNGLFKEIILPENDRSLPFSETLASKLSDFILLVGQLKNIDSCLGEGLFMLLKILYYYNSKSNSDLFIENHVHWLESILKISTEQTNSISKNNIFDEIIIMLEYYHDLIGVFKVLDYLLFKKLISYEYYSNLFSVSNNNRQDLIENYVEFYVNKSYNHKLQLFFDIIMNLDNKKLTSEIYQILLQKNAAEDHSEILWPFETLINKNYDSAFNVLFNKVSGEAEEESVDSSESKNNKRSFKLFESSMARLCSDLKDSEVEKEQKQHIDGIFNKYT</sequence>
<keyword evidence="4" id="KW-1185">Reference proteome</keyword>
<dbReference type="Proteomes" id="UP000092321">
    <property type="component" value="Unassembled WGS sequence"/>
</dbReference>
<feature type="region of interest" description="Disordered" evidence="2">
    <location>
        <begin position="274"/>
        <end position="296"/>
    </location>
</feature>
<dbReference type="PANTHER" id="PTHR23158:SF33">
    <property type="entry name" value="TRANSPORT AND GOLGI ORGANIZATION PROTEIN 1"/>
    <property type="match status" value="1"/>
</dbReference>
<dbReference type="EMBL" id="LXPE01000064">
    <property type="protein sequence ID" value="OBA25611.1"/>
    <property type="molecule type" value="Genomic_DNA"/>
</dbReference>
<dbReference type="AlphaFoldDB" id="A0A1B7TA51"/>
<gene>
    <name evidence="3" type="ORF">HANVADRAFT_112160</name>
</gene>
<feature type="region of interest" description="Disordered" evidence="2">
    <location>
        <begin position="1"/>
        <end position="76"/>
    </location>
</feature>
<evidence type="ECO:0000256" key="2">
    <source>
        <dbReference type="SAM" id="MobiDB-lite"/>
    </source>
</evidence>
<dbReference type="InterPro" id="IPR051500">
    <property type="entry name" value="cTAGE_MIA/OTOR"/>
</dbReference>
<reference evidence="4" key="1">
    <citation type="journal article" date="2016" name="Proc. Natl. Acad. Sci. U.S.A.">
        <title>Comparative genomics of biotechnologically important yeasts.</title>
        <authorList>
            <person name="Riley R."/>
            <person name="Haridas S."/>
            <person name="Wolfe K.H."/>
            <person name="Lopes M.R."/>
            <person name="Hittinger C.T."/>
            <person name="Goeker M."/>
            <person name="Salamov A.A."/>
            <person name="Wisecaver J.H."/>
            <person name="Long T.M."/>
            <person name="Calvey C.H."/>
            <person name="Aerts A.L."/>
            <person name="Barry K.W."/>
            <person name="Choi C."/>
            <person name="Clum A."/>
            <person name="Coughlan A.Y."/>
            <person name="Deshpande S."/>
            <person name="Douglass A.P."/>
            <person name="Hanson S.J."/>
            <person name="Klenk H.-P."/>
            <person name="LaButti K.M."/>
            <person name="Lapidus A."/>
            <person name="Lindquist E.A."/>
            <person name="Lipzen A.M."/>
            <person name="Meier-Kolthoff J.P."/>
            <person name="Ohm R.A."/>
            <person name="Otillar R.P."/>
            <person name="Pangilinan J.L."/>
            <person name="Peng Y."/>
            <person name="Rokas A."/>
            <person name="Rosa C.A."/>
            <person name="Scheuner C."/>
            <person name="Sibirny A.A."/>
            <person name="Slot J.C."/>
            <person name="Stielow J.B."/>
            <person name="Sun H."/>
            <person name="Kurtzman C.P."/>
            <person name="Blackwell M."/>
            <person name="Grigoriev I.V."/>
            <person name="Jeffries T.W."/>
        </authorList>
    </citation>
    <scope>NUCLEOTIDE SEQUENCE [LARGE SCALE GENOMIC DNA]</scope>
    <source>
        <strain evidence="4">NRRL Y-1626</strain>
    </source>
</reference>
<comment type="caution">
    <text evidence="3">The sequence shown here is derived from an EMBL/GenBank/DDBJ whole genome shotgun (WGS) entry which is preliminary data.</text>
</comment>
<accession>A0A1B7TA51</accession>
<evidence type="ECO:0000256" key="1">
    <source>
        <dbReference type="ARBA" id="ARBA00023054"/>
    </source>
</evidence>
<dbReference type="OrthoDB" id="3973471at2759"/>
<keyword evidence="1" id="KW-0175">Coiled coil</keyword>
<dbReference type="PANTHER" id="PTHR23158">
    <property type="entry name" value="MELANOMA INHIBITORY ACTIVITY-RELATED"/>
    <property type="match status" value="1"/>
</dbReference>
<feature type="compositionally biased region" description="Low complexity" evidence="2">
    <location>
        <begin position="278"/>
        <end position="296"/>
    </location>
</feature>
<feature type="compositionally biased region" description="Low complexity" evidence="2">
    <location>
        <begin position="38"/>
        <end position="59"/>
    </location>
</feature>
<evidence type="ECO:0000313" key="4">
    <source>
        <dbReference type="Proteomes" id="UP000092321"/>
    </source>
</evidence>
<protein>
    <submittedName>
        <fullName evidence="3">Uncharacterized protein</fullName>
    </submittedName>
</protein>
<proteinExistence type="predicted"/>
<name>A0A1B7TA51_9ASCO</name>